<dbReference type="GeneID" id="95519966"/>
<dbReference type="Pfam" id="PF06897">
    <property type="entry name" value="DUF1269"/>
    <property type="match status" value="1"/>
</dbReference>
<dbReference type="AlphaFoldDB" id="A0A2Z5JEJ4"/>
<evidence type="ECO:0000313" key="2">
    <source>
        <dbReference type="Proteomes" id="UP000252698"/>
    </source>
</evidence>
<accession>A0A2Z5JEJ4</accession>
<evidence type="ECO:0000313" key="1">
    <source>
        <dbReference type="EMBL" id="AXE78185.1"/>
    </source>
</evidence>
<dbReference type="Proteomes" id="UP000252698">
    <property type="component" value="Chromosome"/>
</dbReference>
<sequence length="171" mass="18250">MSNLFVIAYDDLATADRVRDKLLSMNREHLVELEDVVVVERREKDGKIKLHQAVNHVGNGAAGGALWGSVIGLLFLVPFLGAAVGAAAGAAGGSVVDTGVNDDFMKELSANLRPGAAAVFVLVRKSARDKVIPEIVKFGGQLVQTSLSKEDETHLREMVKEALKEETTIAS</sequence>
<reference evidence="1 2" key="1">
    <citation type="journal article" date="2018" name="Front. Microbiol.">
        <title>Genome Sequencing of Streptomyces atratus SCSIOZH16 and Activation Production of Nocardamine via Metabolic Engineering.</title>
        <authorList>
            <person name="Li Y."/>
            <person name="Zhang C."/>
            <person name="Liu C."/>
            <person name="Ju J."/>
            <person name="Ma J."/>
        </authorList>
    </citation>
    <scope>NUCLEOTIDE SEQUENCE [LARGE SCALE GENOMIC DNA]</scope>
    <source>
        <strain evidence="1 2">SCSIO_ZH16</strain>
    </source>
</reference>
<evidence type="ECO:0008006" key="3">
    <source>
        <dbReference type="Google" id="ProtNLM"/>
    </source>
</evidence>
<proteinExistence type="predicted"/>
<dbReference type="KEGG" id="sata:C5746_15990"/>
<dbReference type="InterPro" id="IPR009200">
    <property type="entry name" value="DUF1269_membrane"/>
</dbReference>
<dbReference type="EMBL" id="CP027306">
    <property type="protein sequence ID" value="AXE78185.1"/>
    <property type="molecule type" value="Genomic_DNA"/>
</dbReference>
<protein>
    <recommendedName>
        <fullName evidence="3">DUF1269 domain-containing protein</fullName>
    </recommendedName>
</protein>
<gene>
    <name evidence="1" type="ORF">C5746_15990</name>
</gene>
<organism evidence="1 2">
    <name type="scientific">Streptomyces atratus</name>
    <dbReference type="NCBI Taxonomy" id="1893"/>
    <lineage>
        <taxon>Bacteria</taxon>
        <taxon>Bacillati</taxon>
        <taxon>Actinomycetota</taxon>
        <taxon>Actinomycetes</taxon>
        <taxon>Kitasatosporales</taxon>
        <taxon>Streptomycetaceae</taxon>
        <taxon>Streptomyces</taxon>
    </lineage>
</organism>
<name>A0A2Z5JEJ4_STRAR</name>
<dbReference type="RefSeq" id="WP_114244776.1">
    <property type="nucleotide sequence ID" value="NZ_CP027306.1"/>
</dbReference>